<dbReference type="PANTHER" id="PTHR46388:SF2">
    <property type="entry name" value="NHL REPEAT-CONTAINING PROTEIN 2"/>
    <property type="match status" value="1"/>
</dbReference>
<dbReference type="InterPro" id="IPR023198">
    <property type="entry name" value="PGP-like_dom2"/>
</dbReference>
<dbReference type="SUPFAM" id="SSF63825">
    <property type="entry name" value="YWTD domain"/>
    <property type="match status" value="1"/>
</dbReference>
<feature type="non-terminal residue" evidence="2">
    <location>
        <position position="770"/>
    </location>
</feature>
<dbReference type="CDD" id="cd07505">
    <property type="entry name" value="HAD_BPGM-like"/>
    <property type="match status" value="1"/>
</dbReference>
<dbReference type="InterPro" id="IPR023214">
    <property type="entry name" value="HAD_sf"/>
</dbReference>
<evidence type="ECO:0008006" key="4">
    <source>
        <dbReference type="Google" id="ProtNLM"/>
    </source>
</evidence>
<name>A0A7J9MUY9_GOSSC</name>
<keyword evidence="3" id="KW-1185">Reference proteome</keyword>
<evidence type="ECO:0000256" key="1">
    <source>
        <dbReference type="ARBA" id="ARBA00022737"/>
    </source>
</evidence>
<dbReference type="SFLD" id="SFLDG01129">
    <property type="entry name" value="C1.5:_HAD__Beta-PGM__Phosphata"/>
    <property type="match status" value="1"/>
</dbReference>
<gene>
    <name evidence="2" type="ORF">Goshw_022611</name>
</gene>
<dbReference type="Pfam" id="PF13419">
    <property type="entry name" value="HAD_2"/>
    <property type="match status" value="1"/>
</dbReference>
<evidence type="ECO:0000313" key="3">
    <source>
        <dbReference type="Proteomes" id="UP000593576"/>
    </source>
</evidence>
<dbReference type="OrthoDB" id="273823at2759"/>
<accession>A0A7J9MUY9</accession>
<dbReference type="SUPFAM" id="SSF56784">
    <property type="entry name" value="HAD-like"/>
    <property type="match status" value="1"/>
</dbReference>
<dbReference type="NCBIfam" id="TIGR01509">
    <property type="entry name" value="HAD-SF-IA-v3"/>
    <property type="match status" value="1"/>
</dbReference>
<dbReference type="InterPro" id="IPR036249">
    <property type="entry name" value="Thioredoxin-like_sf"/>
</dbReference>
<dbReference type="PRINTS" id="PR00413">
    <property type="entry name" value="HADHALOGNASE"/>
</dbReference>
<dbReference type="InterPro" id="IPR001258">
    <property type="entry name" value="NHL_repeat"/>
</dbReference>
<dbReference type="EMBL" id="JABFAF010000013">
    <property type="protein sequence ID" value="MBA0874821.1"/>
    <property type="molecule type" value="Genomic_DNA"/>
</dbReference>
<dbReference type="InterPro" id="IPR011042">
    <property type="entry name" value="6-blade_b-propeller_TolB-like"/>
</dbReference>
<reference evidence="2 3" key="1">
    <citation type="journal article" date="2019" name="Genome Biol. Evol.">
        <title>Insights into the evolution of the New World diploid cottons (Gossypium, subgenus Houzingenia) based on genome sequencing.</title>
        <authorList>
            <person name="Grover C.E."/>
            <person name="Arick M.A. 2nd"/>
            <person name="Thrash A."/>
            <person name="Conover J.L."/>
            <person name="Sanders W.S."/>
            <person name="Peterson D.G."/>
            <person name="Frelichowski J.E."/>
            <person name="Scheffler J.A."/>
            <person name="Scheffler B.E."/>
            <person name="Wendel J.F."/>
        </authorList>
    </citation>
    <scope>NUCLEOTIDE SEQUENCE [LARGE SCALE GENOMIC DNA]</scope>
    <source>
        <strain evidence="2">1</strain>
        <tissue evidence="2">Leaf</tissue>
    </source>
</reference>
<comment type="caution">
    <text evidence="2">The sequence shown here is derived from an EMBL/GenBank/DDBJ whole genome shotgun (WGS) entry which is preliminary data.</text>
</comment>
<dbReference type="Gene3D" id="3.40.30.10">
    <property type="entry name" value="Glutaredoxin"/>
    <property type="match status" value="2"/>
</dbReference>
<organism evidence="2 3">
    <name type="scientific">Gossypium schwendimanii</name>
    <name type="common">Cotton</name>
    <dbReference type="NCBI Taxonomy" id="34291"/>
    <lineage>
        <taxon>Eukaryota</taxon>
        <taxon>Viridiplantae</taxon>
        <taxon>Streptophyta</taxon>
        <taxon>Embryophyta</taxon>
        <taxon>Tracheophyta</taxon>
        <taxon>Spermatophyta</taxon>
        <taxon>Magnoliopsida</taxon>
        <taxon>eudicotyledons</taxon>
        <taxon>Gunneridae</taxon>
        <taxon>Pentapetalae</taxon>
        <taxon>rosids</taxon>
        <taxon>malvids</taxon>
        <taxon>Malvales</taxon>
        <taxon>Malvaceae</taxon>
        <taxon>Malvoideae</taxon>
        <taxon>Gossypium</taxon>
    </lineage>
</organism>
<dbReference type="InterPro" id="IPR041492">
    <property type="entry name" value="HAD_2"/>
</dbReference>
<keyword evidence="1" id="KW-0677">Repeat</keyword>
<proteinExistence type="predicted"/>
<dbReference type="Pfam" id="PF01436">
    <property type="entry name" value="NHL"/>
    <property type="match status" value="1"/>
</dbReference>
<dbReference type="Gene3D" id="1.10.150.240">
    <property type="entry name" value="Putative phosphatase, domain 2"/>
    <property type="match status" value="1"/>
</dbReference>
<evidence type="ECO:0000313" key="2">
    <source>
        <dbReference type="EMBL" id="MBA0874821.1"/>
    </source>
</evidence>
<dbReference type="InterPro" id="IPR036412">
    <property type="entry name" value="HAD-like_sf"/>
</dbReference>
<dbReference type="SFLD" id="SFLDG01135">
    <property type="entry name" value="C1.5.6:_HAD__Beta-PGM__Phospha"/>
    <property type="match status" value="1"/>
</dbReference>
<dbReference type="Gene3D" id="2.120.10.30">
    <property type="entry name" value="TolB, C-terminal domain"/>
    <property type="match status" value="1"/>
</dbReference>
<sequence length="770" mass="84714">MAVRLLSTPTALSHPTKLSFFSSPKPISTATSFFQWRSKCRVFTRKMVVKACVKVEEKNVKETSKQEWGKVSAVLFDMDGVLCNSENPSRKAAVDVFAEMGVQVTAEDFAPFTGMGEANFLGGVASVKGVKEFNTEAAKKRFFEIYLDKYAKPNSGIGFPGAFELINECKNKGLKVAVASSADRVKVDANLAAAGLPLSMFDAIVSADAFENLKPAPDIFLAASKILDVSPDECIVIEDALAGVQAANAAKMRCIAVTTTLTEETLKPAGPSIIRNDIGSVSLDDILSGGSDEMVQDMQFLQVTEQNPSRILNERTRNGSTPGVDVPSNEVFSLQGLQGSRRDILRYGSLGIALSCLYFAVSNWKAMQYASPKAIWNMLFAAKNPFFGPAEDESRSARIQQFVNYISDLESRGTAPKVPEFPAKLDWLNTAPLQFQRDLQGKVVLLDFWTYCCINCMHVLPDLDFLEKKYKAKPFCPQLMHVHLELERKRQTHGSGGVRLMIDIMGLGKIAGEQRFSKVNPMELGLMWSEASGRAKLANYGAVVDLALFAPIFTVVGVHSAKFDNEKDLEAIRNAVLRYGITHPLGVNSWPTFAIVGPNGKLLAQIAGEGHRKDLDYLVEAALLFYDQKKLLDNKPIPLNLEKDNDPRMLTSPLKFPGKLAIDILNNRLFISDSNHNRIVEPSMEKVLDVRKSNISISICCKVLLVSFDLYSIKVVTDLDGNFIVQIGSTGEEGLRDGSFDDATFNRPQGLAYNAKKNLLYVADTENHAL</sequence>
<protein>
    <recommendedName>
        <fullName evidence="4">Thioredoxin domain-containing protein</fullName>
    </recommendedName>
</protein>
<dbReference type="InterPro" id="IPR006439">
    <property type="entry name" value="HAD-SF_hydro_IA"/>
</dbReference>
<dbReference type="SUPFAM" id="SSF52833">
    <property type="entry name" value="Thioredoxin-like"/>
    <property type="match status" value="1"/>
</dbReference>
<dbReference type="PANTHER" id="PTHR46388">
    <property type="entry name" value="NHL REPEAT-CONTAINING PROTEIN 2"/>
    <property type="match status" value="1"/>
</dbReference>
<dbReference type="SFLD" id="SFLDS00003">
    <property type="entry name" value="Haloacid_Dehalogenase"/>
    <property type="match status" value="1"/>
</dbReference>
<dbReference type="AlphaFoldDB" id="A0A7J9MUY9"/>
<dbReference type="Proteomes" id="UP000593576">
    <property type="component" value="Unassembled WGS sequence"/>
</dbReference>
<dbReference type="Gene3D" id="3.40.50.1000">
    <property type="entry name" value="HAD superfamily/HAD-like"/>
    <property type="match status" value="1"/>
</dbReference>